<dbReference type="Pfam" id="PF00535">
    <property type="entry name" value="Glycos_transf_2"/>
    <property type="match status" value="1"/>
</dbReference>
<keyword evidence="4" id="KW-0812">Transmembrane</keyword>
<keyword evidence="2" id="KW-0328">Glycosyltransferase</keyword>
<dbReference type="Proteomes" id="UP001519343">
    <property type="component" value="Unassembled WGS sequence"/>
</dbReference>
<name>A0ABS4GQS5_9BACL</name>
<keyword evidence="7" id="KW-1185">Reference proteome</keyword>
<protein>
    <submittedName>
        <fullName evidence="6">Peptidoglycan/xylan/chitin deacetylase (PgdA/CDA1 family)/GT2 family glycosyltransferase</fullName>
    </submittedName>
</protein>
<dbReference type="PANTHER" id="PTHR43630:SF1">
    <property type="entry name" value="POLY-BETA-1,6-N-ACETYL-D-GLUCOSAMINE SYNTHASE"/>
    <property type="match status" value="1"/>
</dbReference>
<feature type="transmembrane region" description="Helical" evidence="4">
    <location>
        <begin position="81"/>
        <end position="101"/>
    </location>
</feature>
<feature type="transmembrane region" description="Helical" evidence="4">
    <location>
        <begin position="54"/>
        <end position="75"/>
    </location>
</feature>
<comment type="caution">
    <text evidence="6">The sequence shown here is derived from an EMBL/GenBank/DDBJ whole genome shotgun (WGS) entry which is preliminary data.</text>
</comment>
<accession>A0ABS4GQS5</accession>
<comment type="similarity">
    <text evidence="1">Belongs to the glycosyltransferase 2 family.</text>
</comment>
<evidence type="ECO:0000256" key="2">
    <source>
        <dbReference type="ARBA" id="ARBA00022676"/>
    </source>
</evidence>
<dbReference type="EMBL" id="JAGGKT010000007">
    <property type="protein sequence ID" value="MBP1932625.1"/>
    <property type="molecule type" value="Genomic_DNA"/>
</dbReference>
<dbReference type="InterPro" id="IPR017853">
    <property type="entry name" value="GH"/>
</dbReference>
<dbReference type="CDD" id="cd06423">
    <property type="entry name" value="CESA_like"/>
    <property type="match status" value="1"/>
</dbReference>
<dbReference type="InterPro" id="IPR001173">
    <property type="entry name" value="Glyco_trans_2-like"/>
</dbReference>
<dbReference type="Gene3D" id="3.20.20.80">
    <property type="entry name" value="Glycosidases"/>
    <property type="match status" value="1"/>
</dbReference>
<dbReference type="SUPFAM" id="SSF88713">
    <property type="entry name" value="Glycoside hydrolase/deacetylase"/>
    <property type="match status" value="1"/>
</dbReference>
<proteinExistence type="inferred from homology"/>
<dbReference type="Gene3D" id="3.90.550.10">
    <property type="entry name" value="Spore Coat Polysaccharide Biosynthesis Protein SpsA, Chain A"/>
    <property type="match status" value="1"/>
</dbReference>
<dbReference type="Pfam" id="PF01522">
    <property type="entry name" value="Polysacc_deac_1"/>
    <property type="match status" value="1"/>
</dbReference>
<evidence type="ECO:0000256" key="1">
    <source>
        <dbReference type="ARBA" id="ARBA00006739"/>
    </source>
</evidence>
<keyword evidence="3" id="KW-0808">Transferase</keyword>
<dbReference type="InterPro" id="IPR002509">
    <property type="entry name" value="NODB_dom"/>
</dbReference>
<dbReference type="PANTHER" id="PTHR43630">
    <property type="entry name" value="POLY-BETA-1,6-N-ACETYL-D-GLUCOSAMINE SYNTHASE"/>
    <property type="match status" value="1"/>
</dbReference>
<dbReference type="Gene3D" id="3.20.20.370">
    <property type="entry name" value="Glycoside hydrolase/deacetylase"/>
    <property type="match status" value="1"/>
</dbReference>
<evidence type="ECO:0000259" key="5">
    <source>
        <dbReference type="PROSITE" id="PS51677"/>
    </source>
</evidence>
<reference evidence="6 7" key="1">
    <citation type="submission" date="2021-03" db="EMBL/GenBank/DDBJ databases">
        <title>Genomic Encyclopedia of Type Strains, Phase IV (KMG-IV): sequencing the most valuable type-strain genomes for metagenomic binning, comparative biology and taxonomic classification.</title>
        <authorList>
            <person name="Goeker M."/>
        </authorList>
    </citation>
    <scope>NUCLEOTIDE SEQUENCE [LARGE SCALE GENOMIC DNA]</scope>
    <source>
        <strain evidence="6 7">DSM 24738</strain>
    </source>
</reference>
<feature type="transmembrane region" description="Helical" evidence="4">
    <location>
        <begin position="762"/>
        <end position="783"/>
    </location>
</feature>
<dbReference type="InterPro" id="IPR029044">
    <property type="entry name" value="Nucleotide-diphossugar_trans"/>
</dbReference>
<feature type="transmembrane region" description="Helical" evidence="4">
    <location>
        <begin position="133"/>
        <end position="151"/>
    </location>
</feature>
<sequence length="1033" mass="117632">MKIKTALKKFLYPSTSSIWHAMAIVYSFSVISLFPTVYALLLLFAGVLLLRFDLLAVLLGAMIPYVFPSLLPLFATGEGSSFWIGFAMLNAGLYVLFWIIFYKRAEKSAETERKAVFLDPTGIRWSLLKRSTIVLITLCLAISTVLLMNLLQIPTLTQPKNLQTLAVPFVFQAGLREAGLYGTDDTKELYAYIKTDDPEGEQSFANHIESIHTLLPHWFQFSEGARLEDHSEENLLELAKQHHVEILPILSDFPDGWKDPHMAANLEVEHARAQLALNLLVQVSKYQVNGITFDFLNFPNDPKFHKNFLKLIKELHELFQPFHLKIAVTVYPGRTDAENIKQLEPYVHRFIAVTDGLGQGDLGKWKIPSEKLIIRLENYATTEGTTLSFMDAINRSWEQQTSITWGEKGQPVFHYTQGDHVHHFRLFDAATLYNQIHGSLSFIPKGYALNRLGTEDPSSWNVLAHLFRQEPLNLTRIEVPGDIRMMGEGEILKLYSQSQEGKRDLQIDSTGKIIDVRYLQLPFAFQIQRAGKTNEKVVALTFSDGPHPVFTEQILDILQQYKVPATFFLIGTNASMNQSLVQRMVKEGHVIGNATFSIAKETDLQRLKLELHANQRFIEGITGYSTRLFSPPPNLRIEPNWNKMMEIVHELEYSLVEGAIDPRDTQHPSPSPEEIVQRIIRNTQKGHIISLHDGGEQRENTVNALPIIIETLQSKGYRFAPISELMGSTPQQVMPIVTAQTKWINDQLAFLAAPAVHRFFTVVFYGSIILGILRLLLLCVFAYSQRKKQKTIPTKSSPFVSVVLAAYNEEKIIQKTLESILESTYPQFEIIVVNDGSVDGTRDRVLEMSKLDPRIRLIDQENQGKSYAINRGFQASHGDIIVSIDADTQVLPQAIEWLVRPFEHPEVAAVSGNVKVGNLKNRLTMWQHMEYVASFNLDRRAFSLIRSVPVVPGAIGAWRKEDVERAGFFSHDTLAEDTDMTLKLLREGKRVYYEERALAYTEAPDEFRSFVKQRFRWVYGTLQCVWKHRDTIF</sequence>
<keyword evidence="4" id="KW-0472">Membrane</keyword>
<evidence type="ECO:0000256" key="3">
    <source>
        <dbReference type="ARBA" id="ARBA00022679"/>
    </source>
</evidence>
<dbReference type="PROSITE" id="PS51677">
    <property type="entry name" value="NODB"/>
    <property type="match status" value="1"/>
</dbReference>
<evidence type="ECO:0000313" key="7">
    <source>
        <dbReference type="Proteomes" id="UP001519343"/>
    </source>
</evidence>
<dbReference type="RefSeq" id="WP_209810664.1">
    <property type="nucleotide sequence ID" value="NZ_JAGGKT010000007.1"/>
</dbReference>
<dbReference type="SUPFAM" id="SSF51445">
    <property type="entry name" value="(Trans)glycosidases"/>
    <property type="match status" value="1"/>
</dbReference>
<feature type="domain" description="NodB homology" evidence="5">
    <location>
        <begin position="536"/>
        <end position="720"/>
    </location>
</feature>
<evidence type="ECO:0000256" key="4">
    <source>
        <dbReference type="SAM" id="Phobius"/>
    </source>
</evidence>
<dbReference type="SUPFAM" id="SSF53448">
    <property type="entry name" value="Nucleotide-diphospho-sugar transferases"/>
    <property type="match status" value="1"/>
</dbReference>
<keyword evidence="4" id="KW-1133">Transmembrane helix</keyword>
<organism evidence="6 7">
    <name type="scientific">Ammoniphilus resinae</name>
    <dbReference type="NCBI Taxonomy" id="861532"/>
    <lineage>
        <taxon>Bacteria</taxon>
        <taxon>Bacillati</taxon>
        <taxon>Bacillota</taxon>
        <taxon>Bacilli</taxon>
        <taxon>Bacillales</taxon>
        <taxon>Paenibacillaceae</taxon>
        <taxon>Aneurinibacillus group</taxon>
        <taxon>Ammoniphilus</taxon>
    </lineage>
</organism>
<evidence type="ECO:0000313" key="6">
    <source>
        <dbReference type="EMBL" id="MBP1932625.1"/>
    </source>
</evidence>
<feature type="transmembrane region" description="Helical" evidence="4">
    <location>
        <begin position="18"/>
        <end position="47"/>
    </location>
</feature>
<gene>
    <name evidence="6" type="ORF">J2Z37_002633</name>
</gene>
<dbReference type="InterPro" id="IPR011330">
    <property type="entry name" value="Glyco_hydro/deAcase_b/a-brl"/>
</dbReference>